<dbReference type="Proteomes" id="UP000823775">
    <property type="component" value="Unassembled WGS sequence"/>
</dbReference>
<feature type="signal peptide" evidence="1">
    <location>
        <begin position="1"/>
        <end position="21"/>
    </location>
</feature>
<gene>
    <name evidence="2" type="ORF">HAX54_043528</name>
</gene>
<dbReference type="PANTHER" id="PTHR34463">
    <property type="entry name" value="GLYCINE-RICH PROTEIN"/>
    <property type="match status" value="1"/>
</dbReference>
<keyword evidence="1" id="KW-0732">Signal</keyword>
<reference evidence="2 3" key="1">
    <citation type="journal article" date="2021" name="BMC Genomics">
        <title>Datura genome reveals duplications of psychoactive alkaloid biosynthetic genes and high mutation rate following tissue culture.</title>
        <authorList>
            <person name="Rajewski A."/>
            <person name="Carter-House D."/>
            <person name="Stajich J."/>
            <person name="Litt A."/>
        </authorList>
    </citation>
    <scope>NUCLEOTIDE SEQUENCE [LARGE SCALE GENOMIC DNA]</scope>
    <source>
        <strain evidence="2">AR-01</strain>
    </source>
</reference>
<organism evidence="2 3">
    <name type="scientific">Datura stramonium</name>
    <name type="common">Jimsonweed</name>
    <name type="synonym">Common thornapple</name>
    <dbReference type="NCBI Taxonomy" id="4076"/>
    <lineage>
        <taxon>Eukaryota</taxon>
        <taxon>Viridiplantae</taxon>
        <taxon>Streptophyta</taxon>
        <taxon>Embryophyta</taxon>
        <taxon>Tracheophyta</taxon>
        <taxon>Spermatophyta</taxon>
        <taxon>Magnoliopsida</taxon>
        <taxon>eudicotyledons</taxon>
        <taxon>Gunneridae</taxon>
        <taxon>Pentapetalae</taxon>
        <taxon>asterids</taxon>
        <taxon>lamiids</taxon>
        <taxon>Solanales</taxon>
        <taxon>Solanaceae</taxon>
        <taxon>Solanoideae</taxon>
        <taxon>Datureae</taxon>
        <taxon>Datura</taxon>
    </lineage>
</organism>
<evidence type="ECO:0000313" key="2">
    <source>
        <dbReference type="EMBL" id="MCD7460432.1"/>
    </source>
</evidence>
<keyword evidence="3" id="KW-1185">Reference proteome</keyword>
<dbReference type="EMBL" id="JACEIK010000652">
    <property type="protein sequence ID" value="MCD7460432.1"/>
    <property type="molecule type" value="Genomic_DNA"/>
</dbReference>
<feature type="chain" id="PRO_5046073097" evidence="1">
    <location>
        <begin position="22"/>
        <end position="152"/>
    </location>
</feature>
<name>A0ABS8SNI4_DATST</name>
<accession>A0ABS8SNI4</accession>
<evidence type="ECO:0000313" key="3">
    <source>
        <dbReference type="Proteomes" id="UP000823775"/>
    </source>
</evidence>
<proteinExistence type="predicted"/>
<dbReference type="PANTHER" id="PTHR34463:SF12">
    <property type="entry name" value="GLYCINE-RICH PROTEIN"/>
    <property type="match status" value="1"/>
</dbReference>
<evidence type="ECO:0000256" key="1">
    <source>
        <dbReference type="SAM" id="SignalP"/>
    </source>
</evidence>
<comment type="caution">
    <text evidence="2">The sequence shown here is derived from an EMBL/GenBank/DDBJ whole genome shotgun (WGS) entry which is preliminary data.</text>
</comment>
<sequence>MASNWYVMFVFALVLVHVVSARNIPQVAKPKEPETLQAQVQTQGVTVNTEVTSTAPTPSEGLDDQKNFISFGGVGAWAGIGGYGGVLPTFGGIGGGGGGIGGLGGLGGLGGAAGGGIGGAGGLGVGGGGGGGGGLGVGGGVGGIGGIGGIKP</sequence>
<protein>
    <submittedName>
        <fullName evidence="2">Uncharacterized protein</fullName>
    </submittedName>
</protein>